<dbReference type="NCBIfam" id="TIGR00019">
    <property type="entry name" value="prfA"/>
    <property type="match status" value="1"/>
</dbReference>
<dbReference type="HAMAP" id="MF_00093">
    <property type="entry name" value="Rel_fac_1"/>
    <property type="match status" value="1"/>
</dbReference>
<evidence type="ECO:0000256" key="3">
    <source>
        <dbReference type="ARBA" id="ARBA00010835"/>
    </source>
</evidence>
<keyword evidence="4 7" id="KW-0488">Methylation</keyword>
<sequence>MQDSILRKLDALVERHQEVEQLISQPEIIADQDKFRELNKEYSRLQVLVDTYRDYKRASDDVAEMQMMLDGDDEDMKEMAEEELEPTRQREAQLEQELQILLLPHDEKDDCNCFLEIRAGTGGDEAALFAGELFRAYSKYVESKGWQLEIVSKSEGEVGGVKEIIAKMSGDGAYGFMKFESGGHRVQRVPETEAQGRVHTSACTVMVLPEIPPSKAPEINPADLRIDTFRASGAGGQHINKTDSAIRITHNPTGIVVECQDERSQHRNREKAMAVLVSRLAKLEEDKRRAEQDEVRNSILSSGDRSDRIRTYNFPQSRVTDHRINLTLYRLSEVMEGNLDLLLKPVIEEYQAEQLAEMARQGGL</sequence>
<dbReference type="Gene3D" id="3.30.70.1660">
    <property type="match status" value="1"/>
</dbReference>
<evidence type="ECO:0000256" key="2">
    <source>
        <dbReference type="ARBA" id="ARBA00004496"/>
    </source>
</evidence>
<gene>
    <name evidence="7 10" type="primary">prfA</name>
    <name evidence="10" type="ORF">NCTC13093_01443</name>
</gene>
<dbReference type="InterPro" id="IPR004373">
    <property type="entry name" value="RF-1"/>
</dbReference>
<reference evidence="10 11" key="1">
    <citation type="submission" date="2018-06" db="EMBL/GenBank/DDBJ databases">
        <authorList>
            <consortium name="Pathogen Informatics"/>
            <person name="Doyle S."/>
        </authorList>
    </citation>
    <scope>NUCLEOTIDE SEQUENCE [LARGE SCALE GENOMIC DNA]</scope>
    <source>
        <strain evidence="10 11">NCTC13093</strain>
    </source>
</reference>
<dbReference type="PANTHER" id="PTHR43804">
    <property type="entry name" value="LD18447P"/>
    <property type="match status" value="1"/>
</dbReference>
<evidence type="ECO:0000256" key="5">
    <source>
        <dbReference type="ARBA" id="ARBA00022490"/>
    </source>
</evidence>
<accession>A0A2X0V6I1</accession>
<keyword evidence="6 7" id="KW-0648">Protein biosynthesis</keyword>
<protein>
    <recommendedName>
        <fullName evidence="7 8">Peptide chain release factor 1</fullName>
        <shortName evidence="7">RF-1</shortName>
    </recommendedName>
</protein>
<dbReference type="GO" id="GO:0016149">
    <property type="term" value="F:translation release factor activity, codon specific"/>
    <property type="evidence" value="ECO:0007669"/>
    <property type="project" value="UniProtKB-UniRule"/>
</dbReference>
<dbReference type="InterPro" id="IPR005139">
    <property type="entry name" value="PCRF"/>
</dbReference>
<evidence type="ECO:0000313" key="11">
    <source>
        <dbReference type="Proteomes" id="UP000250086"/>
    </source>
</evidence>
<dbReference type="Gene3D" id="6.10.140.1950">
    <property type="match status" value="1"/>
</dbReference>
<dbReference type="EMBL" id="UAPV01000001">
    <property type="protein sequence ID" value="SPT70039.1"/>
    <property type="molecule type" value="Genomic_DNA"/>
</dbReference>
<dbReference type="NCBIfam" id="NF001859">
    <property type="entry name" value="PRK00591.1"/>
    <property type="match status" value="1"/>
</dbReference>
<name>A0A2X0V6I1_9GAMM</name>
<dbReference type="InterPro" id="IPR000352">
    <property type="entry name" value="Pep_chain_release_fac_I"/>
</dbReference>
<comment type="PTM">
    <text evidence="7">Methylated by PrmC. Methylation increases the termination efficiency of RF1.</text>
</comment>
<dbReference type="GO" id="GO:0005829">
    <property type="term" value="C:cytosol"/>
    <property type="evidence" value="ECO:0007669"/>
    <property type="project" value="UniProtKB-ARBA"/>
</dbReference>
<dbReference type="Pfam" id="PF03462">
    <property type="entry name" value="PCRF"/>
    <property type="match status" value="1"/>
</dbReference>
<dbReference type="FunFam" id="3.30.160.20:FF:000004">
    <property type="entry name" value="Peptide chain release factor 1"/>
    <property type="match status" value="1"/>
</dbReference>
<organism evidence="10 11">
    <name type="scientific">Anaerobiospirillum thomasii</name>
    <dbReference type="NCBI Taxonomy" id="179995"/>
    <lineage>
        <taxon>Bacteria</taxon>
        <taxon>Pseudomonadati</taxon>
        <taxon>Pseudomonadota</taxon>
        <taxon>Gammaproteobacteria</taxon>
        <taxon>Aeromonadales</taxon>
        <taxon>Succinivibrionaceae</taxon>
        <taxon>Anaerobiospirillum</taxon>
    </lineage>
</organism>
<evidence type="ECO:0000256" key="1">
    <source>
        <dbReference type="ARBA" id="ARBA00002986"/>
    </source>
</evidence>
<dbReference type="Proteomes" id="UP000250086">
    <property type="component" value="Unassembled WGS sequence"/>
</dbReference>
<evidence type="ECO:0000256" key="6">
    <source>
        <dbReference type="ARBA" id="ARBA00022917"/>
    </source>
</evidence>
<dbReference type="SMART" id="SM00937">
    <property type="entry name" value="PCRF"/>
    <property type="match status" value="1"/>
</dbReference>
<feature type="modified residue" description="N5-methylglutamine" evidence="7">
    <location>
        <position position="237"/>
    </location>
</feature>
<dbReference type="AlphaFoldDB" id="A0A2X0V6I1"/>
<comment type="function">
    <text evidence="1 7">Peptide chain release factor 1 directs the termination of translation in response to the peptide chain termination codons UAG and UAA.</text>
</comment>
<dbReference type="InterPro" id="IPR050057">
    <property type="entry name" value="Prokaryotic/Mito_RF"/>
</dbReference>
<dbReference type="PROSITE" id="PS00745">
    <property type="entry name" value="RF_PROK_I"/>
    <property type="match status" value="1"/>
</dbReference>
<comment type="similarity">
    <text evidence="3 7">Belongs to the prokaryotic/mitochondrial release factor family.</text>
</comment>
<evidence type="ECO:0000256" key="8">
    <source>
        <dbReference type="NCBIfam" id="TIGR00019"/>
    </source>
</evidence>
<dbReference type="SUPFAM" id="SSF75620">
    <property type="entry name" value="Release factor"/>
    <property type="match status" value="1"/>
</dbReference>
<dbReference type="FunFam" id="3.30.70.1660:FF:000002">
    <property type="entry name" value="Peptide chain release factor 1"/>
    <property type="match status" value="1"/>
</dbReference>
<dbReference type="InterPro" id="IPR045853">
    <property type="entry name" value="Pep_chain_release_fac_I_sf"/>
</dbReference>
<dbReference type="RefSeq" id="WP_113744152.1">
    <property type="nucleotide sequence ID" value="NZ_UAPV01000001.1"/>
</dbReference>
<feature type="domain" description="Prokaryotic-type class I peptide chain release factors" evidence="9">
    <location>
        <begin position="230"/>
        <end position="246"/>
    </location>
</feature>
<keyword evidence="11" id="KW-1185">Reference proteome</keyword>
<dbReference type="Gene3D" id="3.30.160.20">
    <property type="match status" value="1"/>
</dbReference>
<comment type="subcellular location">
    <subcellularLocation>
        <location evidence="2 7">Cytoplasm</location>
    </subcellularLocation>
</comment>
<dbReference type="PANTHER" id="PTHR43804:SF7">
    <property type="entry name" value="LD18447P"/>
    <property type="match status" value="1"/>
</dbReference>
<dbReference type="Pfam" id="PF00472">
    <property type="entry name" value="RF-1"/>
    <property type="match status" value="1"/>
</dbReference>
<evidence type="ECO:0000313" key="10">
    <source>
        <dbReference type="EMBL" id="SPT70039.1"/>
    </source>
</evidence>
<evidence type="ECO:0000256" key="7">
    <source>
        <dbReference type="HAMAP-Rule" id="MF_00093"/>
    </source>
</evidence>
<dbReference type="FunFam" id="3.30.70.1660:FF:000004">
    <property type="entry name" value="Peptide chain release factor 1"/>
    <property type="match status" value="1"/>
</dbReference>
<keyword evidence="5 7" id="KW-0963">Cytoplasm</keyword>
<evidence type="ECO:0000259" key="9">
    <source>
        <dbReference type="PROSITE" id="PS00745"/>
    </source>
</evidence>
<evidence type="ECO:0000256" key="4">
    <source>
        <dbReference type="ARBA" id="ARBA00022481"/>
    </source>
</evidence>
<proteinExistence type="inferred from homology"/>